<name>A0A3M7TSZ7_9BACI</name>
<evidence type="ECO:0000256" key="1">
    <source>
        <dbReference type="ARBA" id="ARBA00004370"/>
    </source>
</evidence>
<evidence type="ECO:0000313" key="4">
    <source>
        <dbReference type="EMBL" id="RNA67882.1"/>
    </source>
</evidence>
<organism evidence="4 5">
    <name type="scientific">Alteribacter keqinensis</name>
    <dbReference type="NCBI Taxonomy" id="2483800"/>
    <lineage>
        <taxon>Bacteria</taxon>
        <taxon>Bacillati</taxon>
        <taxon>Bacillota</taxon>
        <taxon>Bacilli</taxon>
        <taxon>Bacillales</taxon>
        <taxon>Bacillaceae</taxon>
        <taxon>Alteribacter</taxon>
    </lineage>
</organism>
<dbReference type="InterPro" id="IPR001509">
    <property type="entry name" value="Epimerase_deHydtase"/>
</dbReference>
<evidence type="ECO:0000256" key="2">
    <source>
        <dbReference type="ARBA" id="ARBA00023136"/>
    </source>
</evidence>
<comment type="subcellular location">
    <subcellularLocation>
        <location evidence="1">Membrane</location>
    </subcellularLocation>
</comment>
<accession>A0A3M7TSZ7</accession>
<sequence>MKTALVAGTTGLVGEKLVRELIKSNVYEKITLISRRETGFSEEQSVHERLVSFDDLAKDEDCFATDDIFVCLGTTLKKAKSKGQFEKVDYEYPVKMAQLAKKQGASRFLIVSAIGADPESSFFYSKVKGRLEEALIMLRLPSLHILRPSLLLGSRNEFRLGEKTAEVLGKPLSLALVGPLEKYKPVKAEHVAMVMCALAQEESSGIHIYESDRIRHLGKVLEEKPM</sequence>
<reference evidence="4 5" key="1">
    <citation type="submission" date="2018-10" db="EMBL/GenBank/DDBJ databases">
        <title>Bacillus Keqinensis sp. nov., a moderately halophilic bacterium isolated from a saline-alkaline lake.</title>
        <authorList>
            <person name="Wang H."/>
        </authorList>
    </citation>
    <scope>NUCLEOTIDE SEQUENCE [LARGE SCALE GENOMIC DNA]</scope>
    <source>
        <strain evidence="4 5">KQ-3</strain>
    </source>
</reference>
<evidence type="ECO:0000259" key="3">
    <source>
        <dbReference type="Pfam" id="PF01370"/>
    </source>
</evidence>
<feature type="domain" description="NAD-dependent epimerase/dehydratase" evidence="3">
    <location>
        <begin position="4"/>
        <end position="113"/>
    </location>
</feature>
<dbReference type="InterPro" id="IPR036291">
    <property type="entry name" value="NAD(P)-bd_dom_sf"/>
</dbReference>
<dbReference type="Pfam" id="PF01370">
    <property type="entry name" value="Epimerase"/>
    <property type="match status" value="1"/>
</dbReference>
<dbReference type="PANTHER" id="PTHR14097">
    <property type="entry name" value="OXIDOREDUCTASE HTATIP2"/>
    <property type="match status" value="1"/>
</dbReference>
<comment type="caution">
    <text evidence="4">The sequence shown here is derived from an EMBL/GenBank/DDBJ whole genome shotgun (WGS) entry which is preliminary data.</text>
</comment>
<dbReference type="GO" id="GO:0016020">
    <property type="term" value="C:membrane"/>
    <property type="evidence" value="ECO:0007669"/>
    <property type="project" value="UniProtKB-SubCell"/>
</dbReference>
<gene>
    <name evidence="4" type="ORF">EBO34_14360</name>
</gene>
<evidence type="ECO:0000313" key="5">
    <source>
        <dbReference type="Proteomes" id="UP000278746"/>
    </source>
</evidence>
<dbReference type="PANTHER" id="PTHR14097:SF7">
    <property type="entry name" value="OXIDOREDUCTASE HTATIP2"/>
    <property type="match status" value="1"/>
</dbReference>
<dbReference type="OrthoDB" id="9798632at2"/>
<dbReference type="Proteomes" id="UP000278746">
    <property type="component" value="Unassembled WGS sequence"/>
</dbReference>
<protein>
    <submittedName>
        <fullName evidence="4">NAD-dependent epimerase/dehydratase family protein</fullName>
    </submittedName>
</protein>
<keyword evidence="5" id="KW-1185">Reference proteome</keyword>
<proteinExistence type="predicted"/>
<dbReference type="Gene3D" id="3.40.50.720">
    <property type="entry name" value="NAD(P)-binding Rossmann-like Domain"/>
    <property type="match status" value="1"/>
</dbReference>
<dbReference type="RefSeq" id="WP_122899724.1">
    <property type="nucleotide sequence ID" value="NZ_RHIB01000002.1"/>
</dbReference>
<keyword evidence="2" id="KW-0472">Membrane</keyword>
<dbReference type="SUPFAM" id="SSF51735">
    <property type="entry name" value="NAD(P)-binding Rossmann-fold domains"/>
    <property type="match status" value="1"/>
</dbReference>
<dbReference type="AlphaFoldDB" id="A0A3M7TSZ7"/>
<dbReference type="EMBL" id="RHIB01000002">
    <property type="protein sequence ID" value="RNA67882.1"/>
    <property type="molecule type" value="Genomic_DNA"/>
</dbReference>